<evidence type="ECO:0000313" key="9">
    <source>
        <dbReference type="Proteomes" id="UP000053593"/>
    </source>
</evidence>
<keyword evidence="9" id="KW-1185">Reference proteome</keyword>
<dbReference type="OrthoDB" id="2160638at2759"/>
<dbReference type="EMBL" id="KN834773">
    <property type="protein sequence ID" value="KIK60957.1"/>
    <property type="molecule type" value="Genomic_DNA"/>
</dbReference>
<feature type="domain" description="Glycosyl hydrolase family 30 TIM-barrel" evidence="7">
    <location>
        <begin position="74"/>
        <end position="332"/>
    </location>
</feature>
<protein>
    <submittedName>
        <fullName evidence="8">Glycoside hydrolase family 30 protein</fullName>
    </submittedName>
</protein>
<dbReference type="SUPFAM" id="SSF51445">
    <property type="entry name" value="(Trans)glycosidases"/>
    <property type="match status" value="1"/>
</dbReference>
<dbReference type="PANTHER" id="PTHR11069">
    <property type="entry name" value="GLUCOSYLCERAMIDASE"/>
    <property type="match status" value="1"/>
</dbReference>
<dbReference type="PROSITE" id="PS51257">
    <property type="entry name" value="PROKAR_LIPOPROTEIN"/>
    <property type="match status" value="1"/>
</dbReference>
<evidence type="ECO:0000256" key="3">
    <source>
        <dbReference type="ARBA" id="ARBA00022801"/>
    </source>
</evidence>
<dbReference type="Gene3D" id="3.20.20.80">
    <property type="entry name" value="Glycosidases"/>
    <property type="match status" value="1"/>
</dbReference>
<name>A0A0D0CPW5_9AGAR</name>
<comment type="similarity">
    <text evidence="1 4">Belongs to the glycosyl hydrolase 30 family.</text>
</comment>
<dbReference type="GO" id="GO:0016020">
    <property type="term" value="C:membrane"/>
    <property type="evidence" value="ECO:0007669"/>
    <property type="project" value="GOC"/>
</dbReference>
<keyword evidence="3 4" id="KW-0378">Hydrolase</keyword>
<proteinExistence type="inferred from homology"/>
<evidence type="ECO:0000313" key="8">
    <source>
        <dbReference type="EMBL" id="KIK60957.1"/>
    </source>
</evidence>
<evidence type="ECO:0000256" key="2">
    <source>
        <dbReference type="ARBA" id="ARBA00022729"/>
    </source>
</evidence>
<feature type="signal peptide" evidence="6">
    <location>
        <begin position="1"/>
        <end position="27"/>
    </location>
</feature>
<dbReference type="InterPro" id="IPR033453">
    <property type="entry name" value="Glyco_hydro_30_TIM-barrel"/>
</dbReference>
<reference evidence="8 9" key="1">
    <citation type="submission" date="2014-04" db="EMBL/GenBank/DDBJ databases">
        <title>Evolutionary Origins and Diversification of the Mycorrhizal Mutualists.</title>
        <authorList>
            <consortium name="DOE Joint Genome Institute"/>
            <consortium name="Mycorrhizal Genomics Consortium"/>
            <person name="Kohler A."/>
            <person name="Kuo A."/>
            <person name="Nagy L.G."/>
            <person name="Floudas D."/>
            <person name="Copeland A."/>
            <person name="Barry K.W."/>
            <person name="Cichocki N."/>
            <person name="Veneault-Fourrey C."/>
            <person name="LaButti K."/>
            <person name="Lindquist E.A."/>
            <person name="Lipzen A."/>
            <person name="Lundell T."/>
            <person name="Morin E."/>
            <person name="Murat C."/>
            <person name="Riley R."/>
            <person name="Ohm R."/>
            <person name="Sun H."/>
            <person name="Tunlid A."/>
            <person name="Henrissat B."/>
            <person name="Grigoriev I.V."/>
            <person name="Hibbett D.S."/>
            <person name="Martin F."/>
        </authorList>
    </citation>
    <scope>NUCLEOTIDE SEQUENCE [LARGE SCALE GENOMIC DNA]</scope>
    <source>
        <strain evidence="8 9">FD-317 M1</strain>
    </source>
</reference>
<dbReference type="Gene3D" id="2.60.40.1180">
    <property type="entry name" value="Golgi alpha-mannosidase II"/>
    <property type="match status" value="1"/>
</dbReference>
<dbReference type="GO" id="GO:0004348">
    <property type="term" value="F:glucosylceramidase activity"/>
    <property type="evidence" value="ECO:0007669"/>
    <property type="project" value="InterPro"/>
</dbReference>
<sequence length="488" mass="53277">MMKFSSQFTLFFATLACIFSWIQPVHGQTISGIVTTSDQKKLLQAASTSSSFASGSGSADITIDETKVYQQMVGFGGSITDSAAKAMNDLKNADSDKYNSYLKETFTTKGAALNYLRVPIGASDFSYKSYSLDDTSGDTSFKSFKIDNAPSYLFSVLKDIVAVNKYAKIHILPWSPPAWMKDNNSMNGGSLKSGMIDAYPTYLLKAVQAFKAKNLPVVAISIQNEPENSNSNYPSCKMSASDMATIGKSLRSLLDKNDLKDIKVVGYEHNWDNAASYPVTVVQDAQDAFDAVAFHCYGGNVNETQQFHSKYPNKAMYLTECTGTTGSDFWTDMQWYVNNLFTAQNTATGMMWLLASADNGKATYPGSDSCGNGCRGVSTVTTSKVTPNQEYYTMAHYARAFISDDGSTLGKRIEVSGGDGLNVVGYVTGDRYSLVVMNANGAADKTISFQGRQVKYSFPTGLTTLWWTTSDSSSSNSNSKRMMKKRRV</sequence>
<dbReference type="InterPro" id="IPR013780">
    <property type="entry name" value="Glyco_hydro_b"/>
</dbReference>
<feature type="chain" id="PRO_5002208098" evidence="6">
    <location>
        <begin position="28"/>
        <end position="488"/>
    </location>
</feature>
<dbReference type="InterPro" id="IPR001139">
    <property type="entry name" value="Glyco_hydro_30"/>
</dbReference>
<accession>A0A0D0CPW5</accession>
<dbReference type="GO" id="GO:0006680">
    <property type="term" value="P:glucosylceramide catabolic process"/>
    <property type="evidence" value="ECO:0007669"/>
    <property type="project" value="TreeGrafter"/>
</dbReference>
<evidence type="ECO:0000256" key="1">
    <source>
        <dbReference type="ARBA" id="ARBA00005382"/>
    </source>
</evidence>
<gene>
    <name evidence="8" type="ORF">GYMLUDRAFT_43500</name>
</gene>
<evidence type="ECO:0000256" key="5">
    <source>
        <dbReference type="SAM" id="MobiDB-lite"/>
    </source>
</evidence>
<dbReference type="PANTHER" id="PTHR11069:SF23">
    <property type="entry name" value="LYSOSOMAL ACID GLUCOSYLCERAMIDASE"/>
    <property type="match status" value="1"/>
</dbReference>
<dbReference type="Proteomes" id="UP000053593">
    <property type="component" value="Unassembled WGS sequence"/>
</dbReference>
<keyword evidence="4" id="KW-0326">Glycosidase</keyword>
<keyword evidence="2 6" id="KW-0732">Signal</keyword>
<evidence type="ECO:0000256" key="6">
    <source>
        <dbReference type="SAM" id="SignalP"/>
    </source>
</evidence>
<dbReference type="Pfam" id="PF02055">
    <property type="entry name" value="Glyco_hydro_30"/>
    <property type="match status" value="1"/>
</dbReference>
<feature type="region of interest" description="Disordered" evidence="5">
    <location>
        <begin position="469"/>
        <end position="488"/>
    </location>
</feature>
<feature type="compositionally biased region" description="Low complexity" evidence="5">
    <location>
        <begin position="469"/>
        <end position="479"/>
    </location>
</feature>
<evidence type="ECO:0000259" key="7">
    <source>
        <dbReference type="Pfam" id="PF02055"/>
    </source>
</evidence>
<evidence type="ECO:0000256" key="4">
    <source>
        <dbReference type="RuleBase" id="RU361188"/>
    </source>
</evidence>
<organism evidence="8 9">
    <name type="scientific">Collybiopsis luxurians FD-317 M1</name>
    <dbReference type="NCBI Taxonomy" id="944289"/>
    <lineage>
        <taxon>Eukaryota</taxon>
        <taxon>Fungi</taxon>
        <taxon>Dikarya</taxon>
        <taxon>Basidiomycota</taxon>
        <taxon>Agaricomycotina</taxon>
        <taxon>Agaricomycetes</taxon>
        <taxon>Agaricomycetidae</taxon>
        <taxon>Agaricales</taxon>
        <taxon>Marasmiineae</taxon>
        <taxon>Omphalotaceae</taxon>
        <taxon>Collybiopsis</taxon>
        <taxon>Collybiopsis luxurians</taxon>
    </lineage>
</organism>
<dbReference type="InterPro" id="IPR017853">
    <property type="entry name" value="GH"/>
</dbReference>
<dbReference type="AlphaFoldDB" id="A0A0D0CPW5"/>
<dbReference type="HOGENOM" id="CLU_014379_2_0_1"/>